<dbReference type="EMBL" id="CAJHNH020000906">
    <property type="protein sequence ID" value="CAG5120486.1"/>
    <property type="molecule type" value="Genomic_DNA"/>
</dbReference>
<sequence>MFRKAYLYFYAWKSISLFQCLGKNIPVSASVQCFHGYAVYPDLFVSTSVQLNLSLSLSLSLSL</sequence>
<gene>
    <name evidence="1" type="ORF">CUNI_LOCUS6044</name>
</gene>
<evidence type="ECO:0000313" key="1">
    <source>
        <dbReference type="EMBL" id="CAG5120486.1"/>
    </source>
</evidence>
<accession>A0A8S3Z1H3</accession>
<proteinExistence type="predicted"/>
<comment type="caution">
    <text evidence="1">The sequence shown here is derived from an EMBL/GenBank/DDBJ whole genome shotgun (WGS) entry which is preliminary data.</text>
</comment>
<dbReference type="Proteomes" id="UP000678393">
    <property type="component" value="Unassembled WGS sequence"/>
</dbReference>
<protein>
    <submittedName>
        <fullName evidence="1">Uncharacterized protein</fullName>
    </submittedName>
</protein>
<keyword evidence="2" id="KW-1185">Reference proteome</keyword>
<feature type="non-terminal residue" evidence="1">
    <location>
        <position position="63"/>
    </location>
</feature>
<organism evidence="1 2">
    <name type="scientific">Candidula unifasciata</name>
    <dbReference type="NCBI Taxonomy" id="100452"/>
    <lineage>
        <taxon>Eukaryota</taxon>
        <taxon>Metazoa</taxon>
        <taxon>Spiralia</taxon>
        <taxon>Lophotrochozoa</taxon>
        <taxon>Mollusca</taxon>
        <taxon>Gastropoda</taxon>
        <taxon>Heterobranchia</taxon>
        <taxon>Euthyneura</taxon>
        <taxon>Panpulmonata</taxon>
        <taxon>Eupulmonata</taxon>
        <taxon>Stylommatophora</taxon>
        <taxon>Helicina</taxon>
        <taxon>Helicoidea</taxon>
        <taxon>Geomitridae</taxon>
        <taxon>Candidula</taxon>
    </lineage>
</organism>
<reference evidence="1" key="1">
    <citation type="submission" date="2021-04" db="EMBL/GenBank/DDBJ databases">
        <authorList>
            <consortium name="Molecular Ecology Group"/>
        </authorList>
    </citation>
    <scope>NUCLEOTIDE SEQUENCE</scope>
</reference>
<name>A0A8S3Z1H3_9EUPU</name>
<evidence type="ECO:0000313" key="2">
    <source>
        <dbReference type="Proteomes" id="UP000678393"/>
    </source>
</evidence>
<dbReference type="AlphaFoldDB" id="A0A8S3Z1H3"/>